<dbReference type="Pfam" id="PF08241">
    <property type="entry name" value="Methyltransf_11"/>
    <property type="match status" value="1"/>
</dbReference>
<dbReference type="STRING" id="1173027.Mic7113_5256"/>
<sequence>MENNIDLEVVEAFGDEWTRFDQSQLSESDQIEMFNSYFRIFPWSKLPNNAVGFDLGCGSGRWAKLVAPRVGRLDCIDPSTAALEVAKKNLSSYQNCQFHLASVDSIPLKDESADFGYALGVLHHIPNTETGIKCCVSKLKKGAPFLLYLYYRFDNRSWWFRQIWQASEMGRFFISRLPYAIRYFLSQIIALIVYLPLARTALILEKLGFDVDAIPLSFYRHRSFYVMRTDALDRFGTKLEKRFTKTEISQMMERAGLENLVFSDRAPYWCAVGYRK</sequence>
<evidence type="ECO:0000259" key="2">
    <source>
        <dbReference type="Pfam" id="PF08241"/>
    </source>
</evidence>
<keyword evidence="3" id="KW-0489">Methyltransferase</keyword>
<dbReference type="HOGENOM" id="CLU_087240_0_0_3"/>
<dbReference type="eggNOG" id="COG2226">
    <property type="taxonomic scope" value="Bacteria"/>
</dbReference>
<dbReference type="KEGG" id="mic:Mic7113_5256"/>
<proteinExistence type="predicted"/>
<keyword evidence="1" id="KW-0812">Transmembrane</keyword>
<name>K9WKG6_9CYAN</name>
<feature type="domain" description="Methyltransferase type 11" evidence="2">
    <location>
        <begin position="54"/>
        <end position="145"/>
    </location>
</feature>
<dbReference type="CDD" id="cd02440">
    <property type="entry name" value="AdoMet_MTases"/>
    <property type="match status" value="1"/>
</dbReference>
<organism evidence="3 4">
    <name type="scientific">Allocoleopsis franciscana PCC 7113</name>
    <dbReference type="NCBI Taxonomy" id="1173027"/>
    <lineage>
        <taxon>Bacteria</taxon>
        <taxon>Bacillati</taxon>
        <taxon>Cyanobacteriota</taxon>
        <taxon>Cyanophyceae</taxon>
        <taxon>Coleofasciculales</taxon>
        <taxon>Coleofasciculaceae</taxon>
        <taxon>Allocoleopsis</taxon>
        <taxon>Allocoleopsis franciscana</taxon>
    </lineage>
</organism>
<protein>
    <submittedName>
        <fullName evidence="3">Methylase involved in ubiquinone/menaquinone biosynthesis</fullName>
    </submittedName>
</protein>
<dbReference type="AlphaFoldDB" id="K9WKG6"/>
<keyword evidence="1" id="KW-1133">Transmembrane helix</keyword>
<evidence type="ECO:0000256" key="1">
    <source>
        <dbReference type="SAM" id="Phobius"/>
    </source>
</evidence>
<dbReference type="GO" id="GO:0032259">
    <property type="term" value="P:methylation"/>
    <property type="evidence" value="ECO:0007669"/>
    <property type="project" value="UniProtKB-KW"/>
</dbReference>
<dbReference type="GO" id="GO:0008757">
    <property type="term" value="F:S-adenosylmethionine-dependent methyltransferase activity"/>
    <property type="evidence" value="ECO:0007669"/>
    <property type="project" value="InterPro"/>
</dbReference>
<dbReference type="PATRIC" id="fig|1173027.3.peg.5827"/>
<dbReference type="PANTHER" id="PTHR43591">
    <property type="entry name" value="METHYLTRANSFERASE"/>
    <property type="match status" value="1"/>
</dbReference>
<gene>
    <name evidence="3" type="ORF">Mic7113_5256</name>
</gene>
<evidence type="ECO:0000313" key="4">
    <source>
        <dbReference type="Proteomes" id="UP000010471"/>
    </source>
</evidence>
<evidence type="ECO:0000313" key="3">
    <source>
        <dbReference type="EMBL" id="AFZ20905.1"/>
    </source>
</evidence>
<keyword evidence="4" id="KW-1185">Reference proteome</keyword>
<dbReference type="InterPro" id="IPR013216">
    <property type="entry name" value="Methyltransf_11"/>
</dbReference>
<dbReference type="Gene3D" id="3.40.50.150">
    <property type="entry name" value="Vaccinia Virus protein VP39"/>
    <property type="match status" value="1"/>
</dbReference>
<dbReference type="OrthoDB" id="9789575at2"/>
<dbReference type="SUPFAM" id="SSF53335">
    <property type="entry name" value="S-adenosyl-L-methionine-dependent methyltransferases"/>
    <property type="match status" value="1"/>
</dbReference>
<accession>K9WKG6</accession>
<keyword evidence="1" id="KW-0472">Membrane</keyword>
<dbReference type="RefSeq" id="WP_015185038.1">
    <property type="nucleotide sequence ID" value="NC_019738.1"/>
</dbReference>
<dbReference type="EMBL" id="CP003630">
    <property type="protein sequence ID" value="AFZ20905.1"/>
    <property type="molecule type" value="Genomic_DNA"/>
</dbReference>
<dbReference type="Proteomes" id="UP000010471">
    <property type="component" value="Chromosome"/>
</dbReference>
<keyword evidence="3" id="KW-0808">Transferase</keyword>
<dbReference type="InterPro" id="IPR029063">
    <property type="entry name" value="SAM-dependent_MTases_sf"/>
</dbReference>
<feature type="transmembrane region" description="Helical" evidence="1">
    <location>
        <begin position="179"/>
        <end position="197"/>
    </location>
</feature>
<keyword evidence="3" id="KW-0830">Ubiquinone</keyword>
<reference evidence="3 4" key="1">
    <citation type="submission" date="2012-06" db="EMBL/GenBank/DDBJ databases">
        <title>Finished chromosome of genome of Microcoleus sp. PCC 7113.</title>
        <authorList>
            <consortium name="US DOE Joint Genome Institute"/>
            <person name="Gugger M."/>
            <person name="Coursin T."/>
            <person name="Rippka R."/>
            <person name="Tandeau De Marsac N."/>
            <person name="Huntemann M."/>
            <person name="Wei C.-L."/>
            <person name="Han J."/>
            <person name="Detter J.C."/>
            <person name="Han C."/>
            <person name="Tapia R."/>
            <person name="Chen A."/>
            <person name="Kyrpides N."/>
            <person name="Mavromatis K."/>
            <person name="Markowitz V."/>
            <person name="Szeto E."/>
            <person name="Ivanova N."/>
            <person name="Pagani I."/>
            <person name="Pati A."/>
            <person name="Goodwin L."/>
            <person name="Nordberg H.P."/>
            <person name="Cantor M.N."/>
            <person name="Hua S.X."/>
            <person name="Woyke T."/>
            <person name="Kerfeld C.A."/>
        </authorList>
    </citation>
    <scope>NUCLEOTIDE SEQUENCE [LARGE SCALE GENOMIC DNA]</scope>
    <source>
        <strain evidence="3 4">PCC 7113</strain>
    </source>
</reference>